<evidence type="ECO:0000256" key="1">
    <source>
        <dbReference type="SAM" id="MobiDB-lite"/>
    </source>
</evidence>
<dbReference type="RefSeq" id="XP_024371745.1">
    <property type="nucleotide sequence ID" value="XM_024515977.2"/>
</dbReference>
<dbReference type="EnsemblPlants" id="Pp3c3_16720V3.10">
    <property type="protein sequence ID" value="Pp3c3_16720V3.10"/>
    <property type="gene ID" value="Pp3c3_16720"/>
</dbReference>
<reference evidence="2" key="3">
    <citation type="submission" date="2020-12" db="UniProtKB">
        <authorList>
            <consortium name="EnsemblPlants"/>
        </authorList>
    </citation>
    <scope>IDENTIFICATION</scope>
</reference>
<keyword evidence="3" id="KW-1185">Reference proteome</keyword>
<feature type="compositionally biased region" description="Basic and acidic residues" evidence="1">
    <location>
        <begin position="300"/>
        <end position="313"/>
    </location>
</feature>
<reference evidence="2 3" key="2">
    <citation type="journal article" date="2018" name="Plant J.">
        <title>The Physcomitrella patens chromosome-scale assembly reveals moss genome structure and evolution.</title>
        <authorList>
            <person name="Lang D."/>
            <person name="Ullrich K.K."/>
            <person name="Murat F."/>
            <person name="Fuchs J."/>
            <person name="Jenkins J."/>
            <person name="Haas F.B."/>
            <person name="Piednoel M."/>
            <person name="Gundlach H."/>
            <person name="Van Bel M."/>
            <person name="Meyberg R."/>
            <person name="Vives C."/>
            <person name="Morata J."/>
            <person name="Symeonidi A."/>
            <person name="Hiss M."/>
            <person name="Muchero W."/>
            <person name="Kamisugi Y."/>
            <person name="Saleh O."/>
            <person name="Blanc G."/>
            <person name="Decker E.L."/>
            <person name="van Gessel N."/>
            <person name="Grimwood J."/>
            <person name="Hayes R.D."/>
            <person name="Graham S.W."/>
            <person name="Gunter L.E."/>
            <person name="McDaniel S.F."/>
            <person name="Hoernstein S.N.W."/>
            <person name="Larsson A."/>
            <person name="Li F.W."/>
            <person name="Perroud P.F."/>
            <person name="Phillips J."/>
            <person name="Ranjan P."/>
            <person name="Rokshar D.S."/>
            <person name="Rothfels C.J."/>
            <person name="Schneider L."/>
            <person name="Shu S."/>
            <person name="Stevenson D.W."/>
            <person name="Thummler F."/>
            <person name="Tillich M."/>
            <person name="Villarreal Aguilar J.C."/>
            <person name="Widiez T."/>
            <person name="Wong G.K."/>
            <person name="Wymore A."/>
            <person name="Zhang Y."/>
            <person name="Zimmer A.D."/>
            <person name="Quatrano R.S."/>
            <person name="Mayer K.F.X."/>
            <person name="Goodstein D."/>
            <person name="Casacuberta J.M."/>
            <person name="Vandepoele K."/>
            <person name="Reski R."/>
            <person name="Cuming A.C."/>
            <person name="Tuskan G.A."/>
            <person name="Maumus F."/>
            <person name="Salse J."/>
            <person name="Schmutz J."/>
            <person name="Rensing S.A."/>
        </authorList>
    </citation>
    <scope>NUCLEOTIDE SEQUENCE [LARGE SCALE GENOMIC DNA]</scope>
    <source>
        <strain evidence="2 3">cv. Gransden 2004</strain>
    </source>
</reference>
<dbReference type="EMBL" id="ABEU02000003">
    <property type="status" value="NOT_ANNOTATED_CDS"/>
    <property type="molecule type" value="Genomic_DNA"/>
</dbReference>
<dbReference type="Gramene" id="Pp3c3_16720V3.10">
    <property type="protein sequence ID" value="Pp3c3_16720V3.10"/>
    <property type="gene ID" value="Pp3c3_16720"/>
</dbReference>
<gene>
    <name evidence="2" type="primary">LOC112280456</name>
</gene>
<sequence length="508" mass="56795">MQDSHFSEMRWDSEISTAAFCDSLDLRRHILQKRQSFGRGKRRPPLLEPASAEFISALAAGINSRHTLQVGCGLSTLALAAAARATNSCLLSVYHEAEKQQVVKYFLKDAGLLSYVEFVTEDPLTYIPHLKGLEFVLFSGQPEQYIELFDLLKLKKGAIVVADNALDDATNDYIRHVRRQPGVESSTLPLSRGIEVTKIVTWGAFNRGRKKFDGIEELMSDKGYMRRLDLQNVTVSRSHSSPRFSAHSEDFPTHSSDFDAEDDHIHSEPSEPEMVESGTAHKMNTDGLDESECETPTGQDSDKLERSKHGEVRRASSGLIHVETLLRNINNELSVVSPHLEASGDLELGIPHKVFDVQDFATRLHSWHLLMDLENNGASLPSSDASIADRVAPEPLDSAGDVLAVEDISFVLEEPAFQVHFQNDNGQTQVTVEGDDQDQFLFDLTHAFKETVVSVKKARISTQESRVLDVFHVVDGRTKGPLSASREDEVRNRILDRLKERRGKLKDR</sequence>
<dbReference type="GeneID" id="112280456"/>
<dbReference type="AlphaFoldDB" id="A9RSF6"/>
<dbReference type="KEGG" id="ppp:112280456"/>
<dbReference type="Gramene" id="Pp3c3_16720V3.12">
    <property type="protein sequence ID" value="Pp3c3_16720V3.12"/>
    <property type="gene ID" value="Pp3c3_16720"/>
</dbReference>
<dbReference type="CDD" id="cd04873">
    <property type="entry name" value="ACT_UUR-ACR-like"/>
    <property type="match status" value="1"/>
</dbReference>
<dbReference type="InterPro" id="IPR009902">
    <property type="entry name" value="DUF1442"/>
</dbReference>
<dbReference type="PANTHER" id="PTHR33593:SF30">
    <property type="entry name" value="ACT DOMAIN-CONTAINING PROTEIN"/>
    <property type="match status" value="1"/>
</dbReference>
<protein>
    <submittedName>
        <fullName evidence="2">Uncharacterized protein</fullName>
    </submittedName>
</protein>
<dbReference type="InterPro" id="IPR029063">
    <property type="entry name" value="SAM-dependent_MTases_sf"/>
</dbReference>
<dbReference type="Proteomes" id="UP000006727">
    <property type="component" value="Chromosome 3"/>
</dbReference>
<dbReference type="Pfam" id="PF07279">
    <property type="entry name" value="DUF1442"/>
    <property type="match status" value="1"/>
</dbReference>
<name>A9RSF6_PHYPA</name>
<feature type="region of interest" description="Disordered" evidence="1">
    <location>
        <begin position="236"/>
        <end position="313"/>
    </location>
</feature>
<accession>A9RSF6</accession>
<dbReference type="HOGENOM" id="CLU_536819_0_0_1"/>
<dbReference type="PANTHER" id="PTHR33593">
    <property type="entry name" value="DUF1442 FAMILY PROTEIN"/>
    <property type="match status" value="1"/>
</dbReference>
<evidence type="ECO:0000313" key="2">
    <source>
        <dbReference type="EnsemblPlants" id="Pp3c3_16720V3.10"/>
    </source>
</evidence>
<evidence type="ECO:0000313" key="3">
    <source>
        <dbReference type="Proteomes" id="UP000006727"/>
    </source>
</evidence>
<dbReference type="EnsemblPlants" id="Pp3c3_16720V3.12">
    <property type="protein sequence ID" value="Pp3c3_16720V3.12"/>
    <property type="gene ID" value="Pp3c3_16720"/>
</dbReference>
<organism evidence="2 3">
    <name type="scientific">Physcomitrium patens</name>
    <name type="common">Spreading-leaved earth moss</name>
    <name type="synonym">Physcomitrella patens</name>
    <dbReference type="NCBI Taxonomy" id="3218"/>
    <lineage>
        <taxon>Eukaryota</taxon>
        <taxon>Viridiplantae</taxon>
        <taxon>Streptophyta</taxon>
        <taxon>Embryophyta</taxon>
        <taxon>Bryophyta</taxon>
        <taxon>Bryophytina</taxon>
        <taxon>Bryopsida</taxon>
        <taxon>Funariidae</taxon>
        <taxon>Funariales</taxon>
        <taxon>Funariaceae</taxon>
        <taxon>Physcomitrium</taxon>
    </lineage>
</organism>
<dbReference type="OrthoDB" id="774871at2759"/>
<proteinExistence type="predicted"/>
<dbReference type="eggNOG" id="ENOG502QV66">
    <property type="taxonomic scope" value="Eukaryota"/>
</dbReference>
<reference evidence="2 3" key="1">
    <citation type="journal article" date="2008" name="Science">
        <title>The Physcomitrella genome reveals evolutionary insights into the conquest of land by plants.</title>
        <authorList>
            <person name="Rensing S."/>
            <person name="Lang D."/>
            <person name="Zimmer A."/>
            <person name="Terry A."/>
            <person name="Salamov A."/>
            <person name="Shapiro H."/>
            <person name="Nishiyama T."/>
            <person name="Perroud P.-F."/>
            <person name="Lindquist E."/>
            <person name="Kamisugi Y."/>
            <person name="Tanahashi T."/>
            <person name="Sakakibara K."/>
            <person name="Fujita T."/>
            <person name="Oishi K."/>
            <person name="Shin-I T."/>
            <person name="Kuroki Y."/>
            <person name="Toyoda A."/>
            <person name="Suzuki Y."/>
            <person name="Hashimoto A."/>
            <person name="Yamaguchi K."/>
            <person name="Sugano A."/>
            <person name="Kohara Y."/>
            <person name="Fujiyama A."/>
            <person name="Anterola A."/>
            <person name="Aoki S."/>
            <person name="Ashton N."/>
            <person name="Barbazuk W.B."/>
            <person name="Barker E."/>
            <person name="Bennetzen J."/>
            <person name="Bezanilla M."/>
            <person name="Blankenship R."/>
            <person name="Cho S.H."/>
            <person name="Dutcher S."/>
            <person name="Estelle M."/>
            <person name="Fawcett J.A."/>
            <person name="Gundlach H."/>
            <person name="Hanada K."/>
            <person name="Heyl A."/>
            <person name="Hicks K.A."/>
            <person name="Hugh J."/>
            <person name="Lohr M."/>
            <person name="Mayer K."/>
            <person name="Melkozernov A."/>
            <person name="Murata T."/>
            <person name="Nelson D."/>
            <person name="Pils B."/>
            <person name="Prigge M."/>
            <person name="Reiss B."/>
            <person name="Renner T."/>
            <person name="Rombauts S."/>
            <person name="Rushton P."/>
            <person name="Sanderfoot A."/>
            <person name="Schween G."/>
            <person name="Shiu S.-H."/>
            <person name="Stueber K."/>
            <person name="Theodoulou F.L."/>
            <person name="Tu H."/>
            <person name="Van de Peer Y."/>
            <person name="Verrier P.J."/>
            <person name="Waters E."/>
            <person name="Wood A."/>
            <person name="Yang L."/>
            <person name="Cove D."/>
            <person name="Cuming A."/>
            <person name="Hasebe M."/>
            <person name="Lucas S."/>
            <person name="Mishler D.B."/>
            <person name="Reski R."/>
            <person name="Grigoriev I."/>
            <person name="Quatrano R.S."/>
            <person name="Boore J.L."/>
        </authorList>
    </citation>
    <scope>NUCLEOTIDE SEQUENCE [LARGE SCALE GENOMIC DNA]</scope>
    <source>
        <strain evidence="2 3">cv. Gransden 2004</strain>
    </source>
</reference>
<dbReference type="Gene3D" id="3.40.50.150">
    <property type="entry name" value="Vaccinia Virus protein VP39"/>
    <property type="match status" value="1"/>
</dbReference>
<dbReference type="SUPFAM" id="SSF53335">
    <property type="entry name" value="S-adenosyl-L-methionine-dependent methyltransferases"/>
    <property type="match status" value="1"/>
</dbReference>